<organism evidence="2 3">
    <name type="scientific">Nicoliella spurrieriana</name>
    <dbReference type="NCBI Taxonomy" id="2925830"/>
    <lineage>
        <taxon>Bacteria</taxon>
        <taxon>Bacillati</taxon>
        <taxon>Bacillota</taxon>
        <taxon>Bacilli</taxon>
        <taxon>Lactobacillales</taxon>
        <taxon>Lactobacillaceae</taxon>
        <taxon>Nicoliella</taxon>
    </lineage>
</organism>
<evidence type="ECO:0000313" key="2">
    <source>
        <dbReference type="EMBL" id="UQS85974.1"/>
    </source>
</evidence>
<dbReference type="EMBL" id="CP093360">
    <property type="protein sequence ID" value="UQS85974.1"/>
    <property type="molecule type" value="Genomic_DNA"/>
</dbReference>
<sequence>MAIKISTELLDGCVLGLLNQNDLYGYELTKLVQKSIAVSNSTMYPVMRRLKENGLVTTYDQPYKGRNRRYYQITETGAKQLALIRSDWQRFQLGINQLMGSDEVE</sequence>
<accession>A0A976RQK5</accession>
<dbReference type="AlphaFoldDB" id="A0A976RQK5"/>
<dbReference type="SUPFAM" id="SSF46785">
    <property type="entry name" value="Winged helix' DNA-binding domain"/>
    <property type="match status" value="1"/>
</dbReference>
<evidence type="ECO:0000259" key="1">
    <source>
        <dbReference type="Pfam" id="PF03551"/>
    </source>
</evidence>
<protein>
    <submittedName>
        <fullName evidence="2">PadR family transcriptional regulator</fullName>
    </submittedName>
</protein>
<gene>
    <name evidence="2" type="ORF">MOO44_01255</name>
</gene>
<geneLocation type="plasmid" evidence="2 3">
    <name>p1unnamed</name>
</geneLocation>
<dbReference type="PANTHER" id="PTHR33169">
    <property type="entry name" value="PADR-FAMILY TRANSCRIPTIONAL REGULATOR"/>
    <property type="match status" value="1"/>
</dbReference>
<dbReference type="RefSeq" id="WP_260115783.1">
    <property type="nucleotide sequence ID" value="NZ_CP093360.1"/>
</dbReference>
<evidence type="ECO:0000313" key="3">
    <source>
        <dbReference type="Proteomes" id="UP000831181"/>
    </source>
</evidence>
<reference evidence="2" key="1">
    <citation type="journal article" date="2022" name="Int. J. Syst. Evol. Microbiol.">
        <title>Apilactobacillus apisilvae sp. nov., Nicolia spurrieriana gen. nov. sp. nov., Bombilactobacillus folatiphilus sp. nov. and Bombilactobacillus thymidiniphilus sp. nov., four new lactic acid bacterial isolates from stingless bees Tetragonula carbonaria and Austroplebeia australis.</title>
        <authorList>
            <person name="Oliphant S.A."/>
            <person name="Watson-Haigh N.S."/>
            <person name="Sumby K.M."/>
            <person name="Gardner J."/>
            <person name="Groom S."/>
            <person name="Jiranek V."/>
        </authorList>
    </citation>
    <scope>NUCLEOTIDE SEQUENCE</scope>
    <source>
        <strain evidence="2">SGEP1_A5</strain>
    </source>
</reference>
<dbReference type="InterPro" id="IPR052509">
    <property type="entry name" value="Metal_resp_DNA-bind_regulator"/>
</dbReference>
<dbReference type="Gene3D" id="1.10.10.10">
    <property type="entry name" value="Winged helix-like DNA-binding domain superfamily/Winged helix DNA-binding domain"/>
    <property type="match status" value="1"/>
</dbReference>
<dbReference type="Proteomes" id="UP000831181">
    <property type="component" value="Plasmid p1unnamed"/>
</dbReference>
<dbReference type="Pfam" id="PF03551">
    <property type="entry name" value="PadR"/>
    <property type="match status" value="1"/>
</dbReference>
<keyword evidence="3" id="KW-1185">Reference proteome</keyword>
<proteinExistence type="predicted"/>
<name>A0A976RQK5_9LACO</name>
<dbReference type="InterPro" id="IPR036390">
    <property type="entry name" value="WH_DNA-bd_sf"/>
</dbReference>
<dbReference type="InterPro" id="IPR036388">
    <property type="entry name" value="WH-like_DNA-bd_sf"/>
</dbReference>
<dbReference type="PANTHER" id="PTHR33169:SF24">
    <property type="entry name" value="TRANSCRIPTIONAL REGULATOR, PADR FAMILY"/>
    <property type="match status" value="1"/>
</dbReference>
<dbReference type="InterPro" id="IPR005149">
    <property type="entry name" value="Tscrpt_reg_PadR_N"/>
</dbReference>
<dbReference type="KEGG" id="lbe:MOO44_01255"/>
<feature type="domain" description="Transcription regulator PadR N-terminal" evidence="1">
    <location>
        <begin position="14"/>
        <end position="82"/>
    </location>
</feature>
<keyword evidence="2" id="KW-0614">Plasmid</keyword>